<organism evidence="2 3">
    <name type="scientific">Pseudomonas putida</name>
    <name type="common">Arthrobacter siderocapsulatus</name>
    <dbReference type="NCBI Taxonomy" id="303"/>
    <lineage>
        <taxon>Bacteria</taxon>
        <taxon>Pseudomonadati</taxon>
        <taxon>Pseudomonadota</taxon>
        <taxon>Gammaproteobacteria</taxon>
        <taxon>Pseudomonadales</taxon>
        <taxon>Pseudomonadaceae</taxon>
        <taxon>Pseudomonas</taxon>
    </lineage>
</organism>
<evidence type="ECO:0000313" key="3">
    <source>
        <dbReference type="Proteomes" id="UP000250299"/>
    </source>
</evidence>
<dbReference type="AlphaFoldDB" id="A0A2Z4RJ66"/>
<dbReference type="SUPFAM" id="SSF69255">
    <property type="entry name" value="gp5 N-terminal domain-like"/>
    <property type="match status" value="1"/>
</dbReference>
<sequence>MHNDKESPFTLTLPGSDLRLQVLEFSGHEALNQPYRFEIEVLGPIPAMPPATLMQRPAYLDLGHSAGFHGVLLSVSHELRGTHQVAYKLVLVPQLLNLNRHRARRVFERLSVPMILRQLLKEQALPDSSFRFELSTGHYPLRPFCIQYEETDLALLQRLCAEEGIHYHFEHHRDAHVLVFADDCLSFPQEPLLMPFDNARPKAGSPPVINELFQRHDAPTLSPHQKSREQGAATCDDSAANHPLDQTPPMPRPGIEQRHHDQLARRQLERLRCRQVQIHGQSNHGQLRSGHIVQVAEHPLPLFNDQWLVTEARHQGSSPVADEPDFPPGNRNHFTVIPWSTVFRPEPVQCRPSIPGYQPARVCGVVGEPTVMDDRGRIQVCLWPAPNHDPQTGGGLWMPVALAAMDNLVDPSQLPLAGSDGLVSFLDGDPDRPVFCASLAQRQPPRPVRAPEPRNDTRLLLDWLTRRPEA</sequence>
<dbReference type="Gene3D" id="3.55.50.10">
    <property type="entry name" value="Baseplate protein-like domains"/>
    <property type="match status" value="1"/>
</dbReference>
<dbReference type="InterPro" id="IPR037026">
    <property type="entry name" value="Vgr_OB-fold_dom_sf"/>
</dbReference>
<dbReference type="EMBL" id="CP029693">
    <property type="protein sequence ID" value="AWY40034.1"/>
    <property type="molecule type" value="Genomic_DNA"/>
</dbReference>
<reference evidence="2 3" key="1">
    <citation type="submission" date="2018-05" db="EMBL/GenBank/DDBJ databases">
        <title>Whole genome sequence of Pseudomonas putida JBC17.</title>
        <authorList>
            <person name="Lee Y.H."/>
            <person name="David K."/>
        </authorList>
    </citation>
    <scope>NUCLEOTIDE SEQUENCE [LARGE SCALE GENOMIC DNA]</scope>
    <source>
        <strain evidence="2 3">JBC17</strain>
    </source>
</reference>
<evidence type="ECO:0000313" key="2">
    <source>
        <dbReference type="EMBL" id="AWY40034.1"/>
    </source>
</evidence>
<feature type="region of interest" description="Disordered" evidence="1">
    <location>
        <begin position="221"/>
        <end position="263"/>
    </location>
</feature>
<dbReference type="InterPro" id="IPR006533">
    <property type="entry name" value="T6SS_Vgr_RhsGE"/>
</dbReference>
<accession>A0A2Z4RJ66</accession>
<dbReference type="InterPro" id="IPR017847">
    <property type="entry name" value="T6SS_RhsGE_Vgr_subset"/>
</dbReference>
<dbReference type="RefSeq" id="WP_110963799.1">
    <property type="nucleotide sequence ID" value="NZ_CP029693.1"/>
</dbReference>
<name>A0A2Z4RJ66_PSEPU</name>
<dbReference type="Proteomes" id="UP000250299">
    <property type="component" value="Chromosome"/>
</dbReference>
<dbReference type="Gene3D" id="2.30.110.50">
    <property type="match status" value="1"/>
</dbReference>
<proteinExistence type="predicted"/>
<dbReference type="OrthoDB" id="9762420at2"/>
<dbReference type="NCBIfam" id="TIGR01646">
    <property type="entry name" value="vgr_GE"/>
    <property type="match status" value="1"/>
</dbReference>
<dbReference type="Gene3D" id="2.40.50.230">
    <property type="entry name" value="Gp5 N-terminal domain"/>
    <property type="match status" value="1"/>
</dbReference>
<dbReference type="SUPFAM" id="SSF69279">
    <property type="entry name" value="Phage tail proteins"/>
    <property type="match status" value="2"/>
</dbReference>
<protein>
    <submittedName>
        <fullName evidence="2">Type VI secretion system tip protein VgrG</fullName>
    </submittedName>
</protein>
<dbReference type="Gene3D" id="4.10.220.110">
    <property type="match status" value="1"/>
</dbReference>
<evidence type="ECO:0000256" key="1">
    <source>
        <dbReference type="SAM" id="MobiDB-lite"/>
    </source>
</evidence>
<dbReference type="NCBIfam" id="TIGR03361">
    <property type="entry name" value="VI_Rhs_Vgr"/>
    <property type="match status" value="1"/>
</dbReference>
<gene>
    <name evidence="2" type="ORF">DKY63_09030</name>
</gene>
<dbReference type="Pfam" id="PF05954">
    <property type="entry name" value="Phage_GPD"/>
    <property type="match status" value="1"/>
</dbReference>